<keyword evidence="7" id="KW-0547">Nucleotide-binding</keyword>
<evidence type="ECO:0000256" key="2">
    <source>
        <dbReference type="ARBA" id="ARBA00007599"/>
    </source>
</evidence>
<evidence type="ECO:0000256" key="3">
    <source>
        <dbReference type="ARBA" id="ARBA00019010"/>
    </source>
</evidence>
<evidence type="ECO:0000313" key="12">
    <source>
        <dbReference type="Proteomes" id="UP000230447"/>
    </source>
</evidence>
<keyword evidence="5" id="KW-0819">tRNA processing</keyword>
<dbReference type="GO" id="GO:0046872">
    <property type="term" value="F:metal ion binding"/>
    <property type="evidence" value="ECO:0007669"/>
    <property type="project" value="UniProtKB-KW"/>
</dbReference>
<accession>A0A2G9ZGH0</accession>
<dbReference type="PANTHER" id="PTHR33540">
    <property type="entry name" value="TRNA THREONYLCARBAMOYLADENOSINE BIOSYNTHESIS PROTEIN TSAE"/>
    <property type="match status" value="1"/>
</dbReference>
<evidence type="ECO:0000256" key="5">
    <source>
        <dbReference type="ARBA" id="ARBA00022694"/>
    </source>
</evidence>
<dbReference type="GO" id="GO:0005524">
    <property type="term" value="F:ATP binding"/>
    <property type="evidence" value="ECO:0007669"/>
    <property type="project" value="UniProtKB-KW"/>
</dbReference>
<keyword evidence="8" id="KW-0067">ATP-binding</keyword>
<evidence type="ECO:0000256" key="8">
    <source>
        <dbReference type="ARBA" id="ARBA00022840"/>
    </source>
</evidence>
<dbReference type="AlphaFoldDB" id="A0A2G9ZGH0"/>
<organism evidence="11 12">
    <name type="scientific">bacterium (Candidatus Gribaldobacteria) CG23_combo_of_CG06-09_8_20_14_all_37_87_8</name>
    <dbReference type="NCBI Taxonomy" id="2014278"/>
    <lineage>
        <taxon>Bacteria</taxon>
        <taxon>Candidatus Gribaldobacteria</taxon>
    </lineage>
</organism>
<keyword evidence="4" id="KW-0963">Cytoplasm</keyword>
<comment type="caution">
    <text evidence="11">The sequence shown here is derived from an EMBL/GenBank/DDBJ whole genome shotgun (WGS) entry which is preliminary data.</text>
</comment>
<evidence type="ECO:0000256" key="7">
    <source>
        <dbReference type="ARBA" id="ARBA00022741"/>
    </source>
</evidence>
<name>A0A2G9ZGH0_9BACT</name>
<dbReference type="InterPro" id="IPR003442">
    <property type="entry name" value="T6A_TsaE"/>
</dbReference>
<evidence type="ECO:0000256" key="10">
    <source>
        <dbReference type="ARBA" id="ARBA00032441"/>
    </source>
</evidence>
<dbReference type="EMBL" id="PCSB01000049">
    <property type="protein sequence ID" value="PIP31670.1"/>
    <property type="molecule type" value="Genomic_DNA"/>
</dbReference>
<evidence type="ECO:0000313" key="11">
    <source>
        <dbReference type="EMBL" id="PIP31670.1"/>
    </source>
</evidence>
<dbReference type="Proteomes" id="UP000230447">
    <property type="component" value="Unassembled WGS sequence"/>
</dbReference>
<evidence type="ECO:0000256" key="6">
    <source>
        <dbReference type="ARBA" id="ARBA00022723"/>
    </source>
</evidence>
<comment type="similarity">
    <text evidence="2">Belongs to the TsaE family.</text>
</comment>
<gene>
    <name evidence="11" type="ORF">COX24_02320</name>
</gene>
<dbReference type="PANTHER" id="PTHR33540:SF2">
    <property type="entry name" value="TRNA THREONYLCARBAMOYLADENOSINE BIOSYNTHESIS PROTEIN TSAE"/>
    <property type="match status" value="1"/>
</dbReference>
<keyword evidence="9" id="KW-0460">Magnesium</keyword>
<dbReference type="GO" id="GO:0016740">
    <property type="term" value="F:transferase activity"/>
    <property type="evidence" value="ECO:0007669"/>
    <property type="project" value="UniProtKB-KW"/>
</dbReference>
<evidence type="ECO:0000256" key="4">
    <source>
        <dbReference type="ARBA" id="ARBA00022490"/>
    </source>
</evidence>
<dbReference type="GO" id="GO:0002949">
    <property type="term" value="P:tRNA threonylcarbamoyladenosine modification"/>
    <property type="evidence" value="ECO:0007669"/>
    <property type="project" value="InterPro"/>
</dbReference>
<dbReference type="Pfam" id="PF02367">
    <property type="entry name" value="TsaE"/>
    <property type="match status" value="1"/>
</dbReference>
<dbReference type="NCBIfam" id="TIGR00150">
    <property type="entry name" value="T6A_YjeE"/>
    <property type="match status" value="1"/>
</dbReference>
<dbReference type="GO" id="GO:0005737">
    <property type="term" value="C:cytoplasm"/>
    <property type="evidence" value="ECO:0007669"/>
    <property type="project" value="UniProtKB-SubCell"/>
</dbReference>
<evidence type="ECO:0000256" key="1">
    <source>
        <dbReference type="ARBA" id="ARBA00004496"/>
    </source>
</evidence>
<keyword evidence="6" id="KW-0479">Metal-binding</keyword>
<protein>
    <recommendedName>
        <fullName evidence="3">tRNA threonylcarbamoyladenosine biosynthesis protein TsaE</fullName>
    </recommendedName>
    <alternativeName>
        <fullName evidence="10">t(6)A37 threonylcarbamoyladenosine biosynthesis protein TsaE</fullName>
    </alternativeName>
</protein>
<reference evidence="11 12" key="1">
    <citation type="submission" date="2017-09" db="EMBL/GenBank/DDBJ databases">
        <title>Depth-based differentiation of microbial function through sediment-hosted aquifers and enrichment of novel symbionts in the deep terrestrial subsurface.</title>
        <authorList>
            <person name="Probst A.J."/>
            <person name="Ladd B."/>
            <person name="Jarett J.K."/>
            <person name="Geller-Mcgrath D.E."/>
            <person name="Sieber C.M."/>
            <person name="Emerson J.B."/>
            <person name="Anantharaman K."/>
            <person name="Thomas B.C."/>
            <person name="Malmstrom R."/>
            <person name="Stieglmeier M."/>
            <person name="Klingl A."/>
            <person name="Woyke T."/>
            <person name="Ryan C.M."/>
            <person name="Banfield J.F."/>
        </authorList>
    </citation>
    <scope>NUCLEOTIDE SEQUENCE [LARGE SCALE GENOMIC DNA]</scope>
    <source>
        <strain evidence="11">CG23_combo_of_CG06-09_8_20_14_all_37_87_8</strain>
    </source>
</reference>
<dbReference type="InterPro" id="IPR027417">
    <property type="entry name" value="P-loop_NTPase"/>
</dbReference>
<sequence>MAFVNQIILTKTAKETEQIGEKIAKELIKEGLTRTATCVCLEGNLGAGKTTFAKGFAKGLGIKEIIISPTFAILKRFKIQDSRFKNFYHIDAYRLQGGKDAEALNLKEVLANPTNLVLIEWPNNLKVLLKGEFLTINFDFLTEKKRSLNFSKPMVK</sequence>
<dbReference type="Gene3D" id="3.40.50.300">
    <property type="entry name" value="P-loop containing nucleotide triphosphate hydrolases"/>
    <property type="match status" value="1"/>
</dbReference>
<comment type="subcellular location">
    <subcellularLocation>
        <location evidence="1">Cytoplasm</location>
    </subcellularLocation>
</comment>
<evidence type="ECO:0000256" key="9">
    <source>
        <dbReference type="ARBA" id="ARBA00022842"/>
    </source>
</evidence>
<proteinExistence type="inferred from homology"/>
<keyword evidence="11" id="KW-0808">Transferase</keyword>
<dbReference type="SUPFAM" id="SSF52540">
    <property type="entry name" value="P-loop containing nucleoside triphosphate hydrolases"/>
    <property type="match status" value="1"/>
</dbReference>